<feature type="compositionally biased region" description="Basic residues" evidence="1">
    <location>
        <begin position="125"/>
        <end position="138"/>
    </location>
</feature>
<proteinExistence type="predicted"/>
<organism evidence="2">
    <name type="scientific">freshwater metagenome</name>
    <dbReference type="NCBI Taxonomy" id="449393"/>
    <lineage>
        <taxon>unclassified sequences</taxon>
        <taxon>metagenomes</taxon>
        <taxon>ecological metagenomes</taxon>
    </lineage>
</organism>
<feature type="compositionally biased region" description="Basic residues" evidence="1">
    <location>
        <begin position="376"/>
        <end position="407"/>
    </location>
</feature>
<feature type="region of interest" description="Disordered" evidence="1">
    <location>
        <begin position="348"/>
        <end position="426"/>
    </location>
</feature>
<accession>A0A6J7H9Q9</accession>
<name>A0A6J7H9Q9_9ZZZZ</name>
<feature type="region of interest" description="Disordered" evidence="1">
    <location>
        <begin position="41"/>
        <end position="62"/>
    </location>
</feature>
<feature type="compositionally biased region" description="Basic and acidic residues" evidence="1">
    <location>
        <begin position="139"/>
        <end position="152"/>
    </location>
</feature>
<evidence type="ECO:0000256" key="1">
    <source>
        <dbReference type="SAM" id="MobiDB-lite"/>
    </source>
</evidence>
<reference evidence="2" key="1">
    <citation type="submission" date="2020-05" db="EMBL/GenBank/DDBJ databases">
        <authorList>
            <person name="Chiriac C."/>
            <person name="Salcher M."/>
            <person name="Ghai R."/>
            <person name="Kavagutti S V."/>
        </authorList>
    </citation>
    <scope>NUCLEOTIDE SEQUENCE</scope>
</reference>
<feature type="region of interest" description="Disordered" evidence="1">
    <location>
        <begin position="125"/>
        <end position="172"/>
    </location>
</feature>
<protein>
    <submittedName>
        <fullName evidence="2">Unannotated protein</fullName>
    </submittedName>
</protein>
<dbReference type="EMBL" id="CAFBMQ010000170">
    <property type="protein sequence ID" value="CAB4915616.1"/>
    <property type="molecule type" value="Genomic_DNA"/>
</dbReference>
<sequence>MGDVRDHDAPADRGPLDARQHLGHLLLGDAHVLGQDRSQALERRVGQPPRGEQRLGLGLVGGPLGPGGAGGAEARHHLLGEALAELARLVEPAQQDDLGLGGQAHVLPLVDGPQAVPVDQLERRRHQAGLAHRPHGRAGGHDGGEEAGDGHGRRGQRAQPDGDLGDDPERALRPDDQAHQVVARHALGGAPTEPDDLAAAGHDLELEHVVAGDAVLHAAQAPGVGRHVAADRRPGRARGVRGVPEAVLGHRGAQVVVDDPGLDDGQPLQGVDLEHPVHPLERHDDAALERVRPAGQPGAGTAGDDRDAVAQARAHHVDDVGGAGGADHRGGPTVRGPRGLVAAHGRHDVGVGQHGTGRQPGRELVGERGARDVGGGRRRRQRSCHRHGCTRSHRAARRRGDRPRRHGSPVEVSTPLTVGPGPAGAR</sequence>
<feature type="compositionally biased region" description="Basic and acidic residues" evidence="1">
    <location>
        <begin position="360"/>
        <end position="375"/>
    </location>
</feature>
<evidence type="ECO:0000313" key="2">
    <source>
        <dbReference type="EMBL" id="CAB4915616.1"/>
    </source>
</evidence>
<gene>
    <name evidence="2" type="ORF">UFOPK3609_01124</name>
</gene>
<dbReference type="AlphaFoldDB" id="A0A6J7H9Q9"/>